<reference evidence="2 3" key="1">
    <citation type="journal article" date="2023" name="Commun. Biol.">
        <title>Reorganization of the ancestral sex-determining regions during the evolution of trioecy in Pleodorina starrii.</title>
        <authorList>
            <person name="Takahashi K."/>
            <person name="Suzuki S."/>
            <person name="Kawai-Toyooka H."/>
            <person name="Yamamoto K."/>
            <person name="Hamaji T."/>
            <person name="Ootsuki R."/>
            <person name="Yamaguchi H."/>
            <person name="Kawachi M."/>
            <person name="Higashiyama T."/>
            <person name="Nozaki H."/>
        </authorList>
    </citation>
    <scope>NUCLEOTIDE SEQUENCE [LARGE SCALE GENOMIC DNA]</scope>
    <source>
        <strain evidence="2 3">NIES-4479</strain>
    </source>
</reference>
<name>A0A9W6BS86_9CHLO</name>
<evidence type="ECO:0000313" key="3">
    <source>
        <dbReference type="Proteomes" id="UP001165080"/>
    </source>
</evidence>
<protein>
    <submittedName>
        <fullName evidence="2">Uncharacterized protein</fullName>
    </submittedName>
</protein>
<feature type="compositionally biased region" description="Low complexity" evidence="1">
    <location>
        <begin position="87"/>
        <end position="99"/>
    </location>
</feature>
<evidence type="ECO:0000313" key="2">
    <source>
        <dbReference type="EMBL" id="GLC56782.1"/>
    </source>
</evidence>
<feature type="region of interest" description="Disordered" evidence="1">
    <location>
        <begin position="75"/>
        <end position="99"/>
    </location>
</feature>
<organism evidence="2 3">
    <name type="scientific">Pleodorina starrii</name>
    <dbReference type="NCBI Taxonomy" id="330485"/>
    <lineage>
        <taxon>Eukaryota</taxon>
        <taxon>Viridiplantae</taxon>
        <taxon>Chlorophyta</taxon>
        <taxon>core chlorophytes</taxon>
        <taxon>Chlorophyceae</taxon>
        <taxon>CS clade</taxon>
        <taxon>Chlamydomonadales</taxon>
        <taxon>Volvocaceae</taxon>
        <taxon>Pleodorina</taxon>
    </lineage>
</organism>
<dbReference type="Proteomes" id="UP001165080">
    <property type="component" value="Unassembled WGS sequence"/>
</dbReference>
<gene>
    <name evidence="2" type="primary">PLEST007319</name>
    <name evidence="2" type="ORF">PLESTB_001145100</name>
</gene>
<comment type="caution">
    <text evidence="2">The sequence shown here is derived from an EMBL/GenBank/DDBJ whole genome shotgun (WGS) entry which is preliminary data.</text>
</comment>
<dbReference type="AlphaFoldDB" id="A0A9W6BS86"/>
<keyword evidence="3" id="KW-1185">Reference proteome</keyword>
<evidence type="ECO:0000256" key="1">
    <source>
        <dbReference type="SAM" id="MobiDB-lite"/>
    </source>
</evidence>
<proteinExistence type="predicted"/>
<sequence>MQPSLVGSNVTLARQCVSCVQRASNPWDCQYCMQVSASQPDPDASRASCLDCLTSTSLGSWACGECAKMTTEPQRTECIHPPPPPSSSNSSSSSSPTNSNATSCDTTQWACQECDKPYITAPAACRTCVSAMRAKGLDGAKCLACGSGGVSDAGLQEVCMAECVPATAAAGTDWSCSQYCEAAPLVGTNVSRSRECGACVAAVSNPWDCQNCIQVTATLADADAARATCFHCLTSSALGAYTCGTCASKATPAERLDCITAASTATVGRRRQQREQEQQQERQCSQPL</sequence>
<accession>A0A9W6BS86</accession>
<dbReference type="EMBL" id="BRXU01000016">
    <property type="protein sequence ID" value="GLC56782.1"/>
    <property type="molecule type" value="Genomic_DNA"/>
</dbReference>